<gene>
    <name evidence="2" type="ORF">LY89DRAFT_720573</name>
</gene>
<dbReference type="STRING" id="149040.A0A194X1Y7"/>
<dbReference type="GeneID" id="28828306"/>
<feature type="region of interest" description="Disordered" evidence="1">
    <location>
        <begin position="1507"/>
        <end position="1566"/>
    </location>
</feature>
<dbReference type="Gene3D" id="3.30.420.40">
    <property type="match status" value="2"/>
</dbReference>
<evidence type="ECO:0000313" key="2">
    <source>
        <dbReference type="EMBL" id="KUJ14213.1"/>
    </source>
</evidence>
<dbReference type="KEGG" id="psco:LY89DRAFT_720573"/>
<organism evidence="2 3">
    <name type="scientific">Mollisia scopiformis</name>
    <name type="common">Conifer needle endophyte fungus</name>
    <name type="synonym">Phialocephala scopiformis</name>
    <dbReference type="NCBI Taxonomy" id="149040"/>
    <lineage>
        <taxon>Eukaryota</taxon>
        <taxon>Fungi</taxon>
        <taxon>Dikarya</taxon>
        <taxon>Ascomycota</taxon>
        <taxon>Pezizomycotina</taxon>
        <taxon>Leotiomycetes</taxon>
        <taxon>Helotiales</taxon>
        <taxon>Mollisiaceae</taxon>
        <taxon>Mollisia</taxon>
    </lineage>
</organism>
<name>A0A194X1Y7_MOLSC</name>
<dbReference type="EMBL" id="KQ947420">
    <property type="protein sequence ID" value="KUJ14213.1"/>
    <property type="molecule type" value="Genomic_DNA"/>
</dbReference>
<accession>A0A194X1Y7</accession>
<feature type="region of interest" description="Disordered" evidence="1">
    <location>
        <begin position="756"/>
        <end position="790"/>
    </location>
</feature>
<dbReference type="RefSeq" id="XP_018068568.1">
    <property type="nucleotide sequence ID" value="XM_018218580.1"/>
</dbReference>
<proteinExistence type="predicted"/>
<dbReference type="InterPro" id="IPR043129">
    <property type="entry name" value="ATPase_NBD"/>
</dbReference>
<feature type="compositionally biased region" description="Basic and acidic residues" evidence="1">
    <location>
        <begin position="761"/>
        <end position="771"/>
    </location>
</feature>
<evidence type="ECO:0000256" key="1">
    <source>
        <dbReference type="SAM" id="MobiDB-lite"/>
    </source>
</evidence>
<dbReference type="OrthoDB" id="1658288at2759"/>
<dbReference type="InParanoid" id="A0A194X1Y7"/>
<evidence type="ECO:0000313" key="3">
    <source>
        <dbReference type="Proteomes" id="UP000070700"/>
    </source>
</evidence>
<dbReference type="Proteomes" id="UP000070700">
    <property type="component" value="Unassembled WGS sequence"/>
</dbReference>
<dbReference type="PANTHER" id="PTHR14187">
    <property type="entry name" value="ALPHA KINASE/ELONGATION FACTOR 2 KINASE"/>
    <property type="match status" value="1"/>
</dbReference>
<dbReference type="SUPFAM" id="SSF53067">
    <property type="entry name" value="Actin-like ATPase domain"/>
    <property type="match status" value="2"/>
</dbReference>
<dbReference type="PANTHER" id="PTHR14187:SF82">
    <property type="entry name" value="FAMILY CHAPERONE, PUTATIVE (AFU_ORTHOLOGUE AFUA_7G08575)-RELATED"/>
    <property type="match status" value="1"/>
</dbReference>
<sequence length="1646" mass="183421">MSIRDDDQARAQCLQKPLRRMRGEIRLKSSDDSFLSWLDENLLSDSEDEDSSNNPAPRPIKTPIRTPRLVIAIDYGTTSTSVAYAFPSSDCASLDDIKVVQDWGPHMGISSRIPSLISYSQPNNREYQQWGASISESSMVIKNIKEELDGSNNSLAELQGILQPSEGTSSLDFNDANAYGGNSKQTRKRPEDIVTDYLTKVCSYMHLLDGLEGSHLRSRIEVDIIITVPASWSQRGRNLLLQAVNNAGFNAETFPNLRNYTIIPEPEAAAIYLIRHLEDDKNINFLKLNQCFVVCDASSRAVKTISYRVTQLKPTLELEEISIPTDGIHGSEIVDENFKRWLRGRLGERNYKKLDPHSTGQGIGASVTEQENMTLLMRRFEEKKRSFVRTMKEIYLTLPQPMNINNILAGVLHSDLKITGEDMREFFDPCIDGIINLILGQFQQVHLKKNRVKDVFLVGGFSESPYLRDEIKESLRLRRVALRYPDKHKIHNAVVQGAVIYGIENPADGYSPLLSDLVGNDVSNKAPQTPIENTPGRVADVVLEKEPLPSTQDSSDGTVTTDYEGTALRGTDGIPESTLPTTISEKVDNKQREVEDTISIFTDNQSLGLPETLRTTLIKDIAAKVWDSTHSSLELCDDDVIRISAALPNLLKEMSLELACSANTVIEQRAIAFIRRYRGYITDFFQASRDTLDDEPASSRRNSDGFTVEEKIDLWNITESLTTDQPSEYAPSPEESSETRVSENVTSMIRMEISNGVFEQYPREDDHKYDETSGDENSLKSGNISDDEKFSRHTTIPDLPQAWSFIFGSEAFTRLLINIQIVSRLTPRQGETVEEIRNSIIEEISRSANFRERVSSGSTFSAFFQISWDPLFFLTEQYNTQNLPPIRDVITLSGNAIDAQATTCGQYVQQVWSDIGLEVLEAIQGAVHDSRSSCKSILADETILSDGTILNVEISGGFLHVNARGTMSRLANVGEQLSWMGASCRSSLLTSKICYCTPFIVTARSFVPSFFIDFTYQDLEDDSQNGSCWRQLFKNPVVARGFPILARINDEKGLEIPLNMMAGLGGAERATVFNGQLVVKGFSTMFVPTRRISSSILWHFLFNRDNSRISYSAAKQLVAGQDPVTVDYQCLPTARMFLGWASSVQLHTGTSDIEYANLGFTGSNFATAGCALSGVTISGGRFITGGASFVPGNKDRMLSLSNSEPYYLKMESASTWNVVFYDTDDRRAWLVDGGNALLHLTRARLSQKRLARNLDLNFEDFPYADSSHGRLAALISLGVIAARDHVLITDSASFGQPSTATHKWGLKDIVLGYWHILEQIQDHQEVLSNPGKSIRMTDREKLEGFGFVDIISGRTSIRPRVAYLEPSGRGWVDFLHQIQAITLMARGFGELIRPTERSNPLCKAWRQVPKGRDYLVARVAQLFDICDFGGNLDCQPLELVQGLYWHKGGHLFEPCSATTCMANCDRVQVLLPKATLGSKKYPDGLFEGEMEGAVVFGHSRRLPKFWPRNPKSGPFDDLAECDAEDSRRSQSPPPQIDFHDSGLGTELMGTDESSKVRTRTTESLPSRVSIASNAGPAVMSGAITDINLNSEPTARPSESDDQVVLPLPIAFSPPALRTRKGKEAMRPLSNLMNNLRRVSSYRKRKE</sequence>
<dbReference type="CDD" id="cd10170">
    <property type="entry name" value="ASKHA_NBD_HSP70"/>
    <property type="match status" value="1"/>
</dbReference>
<protein>
    <submittedName>
        <fullName evidence="2">Uncharacterized protein</fullName>
    </submittedName>
</protein>
<dbReference type="Gene3D" id="3.90.640.10">
    <property type="entry name" value="Actin, Chain A, domain 4"/>
    <property type="match status" value="1"/>
</dbReference>
<feature type="region of interest" description="Disordered" evidence="1">
    <location>
        <begin position="723"/>
        <end position="742"/>
    </location>
</feature>
<feature type="compositionally biased region" description="Polar residues" evidence="1">
    <location>
        <begin position="775"/>
        <end position="784"/>
    </location>
</feature>
<keyword evidence="3" id="KW-1185">Reference proteome</keyword>
<reference evidence="2 3" key="1">
    <citation type="submission" date="2015-10" db="EMBL/GenBank/DDBJ databases">
        <title>Full genome of DAOMC 229536 Phialocephala scopiformis, a fungal endophyte of spruce producing the potent anti-insectan compound rugulosin.</title>
        <authorList>
            <consortium name="DOE Joint Genome Institute"/>
            <person name="Walker A.K."/>
            <person name="Frasz S.L."/>
            <person name="Seifert K.A."/>
            <person name="Miller J.D."/>
            <person name="Mondo S.J."/>
            <person name="Labutti K."/>
            <person name="Lipzen A."/>
            <person name="Dockter R."/>
            <person name="Kennedy M."/>
            <person name="Grigoriev I.V."/>
            <person name="Spatafora J.W."/>
        </authorList>
    </citation>
    <scope>NUCLEOTIDE SEQUENCE [LARGE SCALE GENOMIC DNA]</scope>
    <source>
        <strain evidence="2 3">CBS 120377</strain>
    </source>
</reference>